<keyword evidence="7" id="KW-0653">Protein transport</keyword>
<evidence type="ECO:0000256" key="1">
    <source>
        <dbReference type="ARBA" id="ARBA00004383"/>
    </source>
</evidence>
<dbReference type="PANTHER" id="PTHR33446">
    <property type="entry name" value="PROTEIN TONB-RELATED"/>
    <property type="match status" value="1"/>
</dbReference>
<gene>
    <name evidence="12" type="ORF">PPN31114_03181</name>
</gene>
<keyword evidence="6" id="KW-0812">Transmembrane</keyword>
<evidence type="ECO:0000256" key="5">
    <source>
        <dbReference type="ARBA" id="ARBA00022519"/>
    </source>
</evidence>
<keyword evidence="9" id="KW-0472">Membrane</keyword>
<evidence type="ECO:0000256" key="6">
    <source>
        <dbReference type="ARBA" id="ARBA00022692"/>
    </source>
</evidence>
<dbReference type="InterPro" id="IPR006260">
    <property type="entry name" value="TonB/TolA_C"/>
</dbReference>
<dbReference type="OrthoDB" id="9792439at2"/>
<evidence type="ECO:0000256" key="3">
    <source>
        <dbReference type="ARBA" id="ARBA00022448"/>
    </source>
</evidence>
<dbReference type="NCBIfam" id="TIGR01352">
    <property type="entry name" value="tonB_Cterm"/>
    <property type="match status" value="1"/>
</dbReference>
<feature type="region of interest" description="Disordered" evidence="10">
    <location>
        <begin position="99"/>
        <end position="176"/>
    </location>
</feature>
<dbReference type="GO" id="GO:0055085">
    <property type="term" value="P:transmembrane transport"/>
    <property type="evidence" value="ECO:0007669"/>
    <property type="project" value="InterPro"/>
</dbReference>
<dbReference type="InterPro" id="IPR051045">
    <property type="entry name" value="TonB-dependent_transducer"/>
</dbReference>
<name>A0A5E4WCR9_9BURK</name>
<organism evidence="12 13">
    <name type="scientific">Pandoraea pneumonica</name>
    <dbReference type="NCBI Taxonomy" id="2508299"/>
    <lineage>
        <taxon>Bacteria</taxon>
        <taxon>Pseudomonadati</taxon>
        <taxon>Pseudomonadota</taxon>
        <taxon>Betaproteobacteria</taxon>
        <taxon>Burkholderiales</taxon>
        <taxon>Burkholderiaceae</taxon>
        <taxon>Pandoraea</taxon>
    </lineage>
</organism>
<dbReference type="AlphaFoldDB" id="A0A5E4WCR9"/>
<comment type="similarity">
    <text evidence="2">Belongs to the TonB family.</text>
</comment>
<dbReference type="GO" id="GO:0015031">
    <property type="term" value="P:protein transport"/>
    <property type="evidence" value="ECO:0007669"/>
    <property type="project" value="UniProtKB-KW"/>
</dbReference>
<evidence type="ECO:0000256" key="4">
    <source>
        <dbReference type="ARBA" id="ARBA00022475"/>
    </source>
</evidence>
<accession>A0A5E4WCR9</accession>
<dbReference type="PROSITE" id="PS52015">
    <property type="entry name" value="TONB_CTD"/>
    <property type="match status" value="1"/>
</dbReference>
<reference evidence="12 13" key="1">
    <citation type="submission" date="2019-08" db="EMBL/GenBank/DDBJ databases">
        <authorList>
            <person name="Peeters C."/>
        </authorList>
    </citation>
    <scope>NUCLEOTIDE SEQUENCE [LARGE SCALE GENOMIC DNA]</scope>
    <source>
        <strain evidence="12 13">LMG 31114</strain>
    </source>
</reference>
<protein>
    <recommendedName>
        <fullName evidence="11">TonB C-terminal domain-containing protein</fullName>
    </recommendedName>
</protein>
<keyword evidence="8" id="KW-1133">Transmembrane helix</keyword>
<keyword evidence="4" id="KW-1003">Cell membrane</keyword>
<dbReference type="RefSeq" id="WP_150680489.1">
    <property type="nucleotide sequence ID" value="NZ_CABPSK010000003.1"/>
</dbReference>
<evidence type="ECO:0000256" key="7">
    <source>
        <dbReference type="ARBA" id="ARBA00022927"/>
    </source>
</evidence>
<evidence type="ECO:0000259" key="11">
    <source>
        <dbReference type="PROSITE" id="PS52015"/>
    </source>
</evidence>
<feature type="compositionally biased region" description="Low complexity" evidence="10">
    <location>
        <begin position="117"/>
        <end position="128"/>
    </location>
</feature>
<evidence type="ECO:0000313" key="13">
    <source>
        <dbReference type="Proteomes" id="UP000366945"/>
    </source>
</evidence>
<keyword evidence="13" id="KW-1185">Reference proteome</keyword>
<feature type="compositionally biased region" description="Low complexity" evidence="10">
    <location>
        <begin position="155"/>
        <end position="175"/>
    </location>
</feature>
<feature type="compositionally biased region" description="Pro residues" evidence="10">
    <location>
        <begin position="129"/>
        <end position="154"/>
    </location>
</feature>
<evidence type="ECO:0000256" key="10">
    <source>
        <dbReference type="SAM" id="MobiDB-lite"/>
    </source>
</evidence>
<evidence type="ECO:0000256" key="8">
    <source>
        <dbReference type="ARBA" id="ARBA00022989"/>
    </source>
</evidence>
<keyword evidence="5" id="KW-0997">Cell inner membrane</keyword>
<evidence type="ECO:0000256" key="9">
    <source>
        <dbReference type="ARBA" id="ARBA00023136"/>
    </source>
</evidence>
<dbReference type="PANTHER" id="PTHR33446:SF2">
    <property type="entry name" value="PROTEIN TONB"/>
    <property type="match status" value="1"/>
</dbReference>
<dbReference type="SUPFAM" id="SSF74653">
    <property type="entry name" value="TolA/TonB C-terminal domain"/>
    <property type="match status" value="1"/>
</dbReference>
<keyword evidence="3" id="KW-0813">Transport</keyword>
<dbReference type="Gene3D" id="3.30.1150.10">
    <property type="match status" value="1"/>
</dbReference>
<evidence type="ECO:0000313" key="12">
    <source>
        <dbReference type="EMBL" id="VVE21933.1"/>
    </source>
</evidence>
<dbReference type="GeneID" id="300405194"/>
<dbReference type="InterPro" id="IPR037682">
    <property type="entry name" value="TonB_C"/>
</dbReference>
<dbReference type="Pfam" id="PF03544">
    <property type="entry name" value="TonB_C"/>
    <property type="match status" value="1"/>
</dbReference>
<evidence type="ECO:0000256" key="2">
    <source>
        <dbReference type="ARBA" id="ARBA00006555"/>
    </source>
</evidence>
<comment type="subcellular location">
    <subcellularLocation>
        <location evidence="1">Cell inner membrane</location>
        <topology evidence="1">Single-pass membrane protein</topology>
        <orientation evidence="1">Periplasmic side</orientation>
    </subcellularLocation>
</comment>
<dbReference type="Proteomes" id="UP000366945">
    <property type="component" value="Unassembled WGS sequence"/>
</dbReference>
<sequence>MSGANGAMPPLQVPALPSWLTGSAQAVRSRTAATSDAPVASGAPQAVSRRASQTLWLAGVLALHGVALALALQWHSEPTVVTPPAPIYATLVQETPTPAVAQPQAQTPQPPKPQTPQKPQVVPKVTPRPVAPSPQSTPAPSAPTADPTPAPAPSAAPSAAAAPAATPQPVVPSTPRTITHGVQYLRAPVLVYPESSRRMAEEGVVTVRVLVGADGLPREITVRQSSGSVALDAAGVQAVQRAVFKPYTEDGKPQAVYVIVPLRFSLDT</sequence>
<proteinExistence type="inferred from homology"/>
<dbReference type="GO" id="GO:0031992">
    <property type="term" value="F:energy transducer activity"/>
    <property type="evidence" value="ECO:0007669"/>
    <property type="project" value="TreeGrafter"/>
</dbReference>
<dbReference type="EMBL" id="CABPSK010000003">
    <property type="protein sequence ID" value="VVE21933.1"/>
    <property type="molecule type" value="Genomic_DNA"/>
</dbReference>
<dbReference type="GO" id="GO:0098797">
    <property type="term" value="C:plasma membrane protein complex"/>
    <property type="evidence" value="ECO:0007669"/>
    <property type="project" value="TreeGrafter"/>
</dbReference>
<feature type="domain" description="TonB C-terminal" evidence="11">
    <location>
        <begin position="177"/>
        <end position="268"/>
    </location>
</feature>